<evidence type="ECO:0000313" key="1">
    <source>
        <dbReference type="EMBL" id="MBP2247044.1"/>
    </source>
</evidence>
<protein>
    <submittedName>
        <fullName evidence="1">Uncharacterized protein</fullName>
    </submittedName>
</protein>
<reference evidence="1 2" key="1">
    <citation type="submission" date="2021-03" db="EMBL/GenBank/DDBJ databases">
        <title>Genomic Encyclopedia of Type Strains, Phase IV (KMG-IV): sequencing the most valuable type-strain genomes for metagenomic binning, comparative biology and taxonomic classification.</title>
        <authorList>
            <person name="Goeker M."/>
        </authorList>
    </citation>
    <scope>NUCLEOTIDE SEQUENCE [LARGE SCALE GENOMIC DNA]</scope>
    <source>
        <strain evidence="1 2">DSM 21292</strain>
    </source>
</reference>
<evidence type="ECO:0000313" key="2">
    <source>
        <dbReference type="Proteomes" id="UP000810207"/>
    </source>
</evidence>
<dbReference type="EMBL" id="JAGIKV010000013">
    <property type="protein sequence ID" value="MBP2247044.1"/>
    <property type="molecule type" value="Genomic_DNA"/>
</dbReference>
<organism evidence="1 2">
    <name type="scientific">Paenibacillus xylanexedens</name>
    <dbReference type="NCBI Taxonomy" id="528191"/>
    <lineage>
        <taxon>Bacteria</taxon>
        <taxon>Bacillati</taxon>
        <taxon>Bacillota</taxon>
        <taxon>Bacilli</taxon>
        <taxon>Bacillales</taxon>
        <taxon>Paenibacillaceae</taxon>
        <taxon>Paenibacillus</taxon>
    </lineage>
</organism>
<gene>
    <name evidence="1" type="ORF">J2Z28_003695</name>
</gene>
<comment type="caution">
    <text evidence="1">The sequence shown here is derived from an EMBL/GenBank/DDBJ whole genome shotgun (WGS) entry which is preliminary data.</text>
</comment>
<keyword evidence="2" id="KW-1185">Reference proteome</keyword>
<name>A0ABS4RW01_PAEXY</name>
<accession>A0ABS4RW01</accession>
<proteinExistence type="predicted"/>
<dbReference type="Proteomes" id="UP000810207">
    <property type="component" value="Unassembled WGS sequence"/>
</dbReference>
<sequence length="68" mass="7462">MQDITHRDCAAILLLNANLLGLHLSFSHPDYTVGSGITPDQPSAKGRQVTDFASSAGHMSLHFLHHRR</sequence>